<gene>
    <name evidence="1" type="ORF">KMZ93_25645</name>
</gene>
<dbReference type="Proteomes" id="UP000676951">
    <property type="component" value="Chromosome"/>
</dbReference>
<evidence type="ECO:0000313" key="2">
    <source>
        <dbReference type="Proteomes" id="UP000676951"/>
    </source>
</evidence>
<sequence length="101" mass="11412">MTELLVIGAGRSLSVRPLPITFFRPISIHRQAQTEQAMRGVVFAGERELEPMQFPDPAPHAHDVVIEMEASGLCGGDLYQYRRWPPFRGARRAREPGISRQ</sequence>
<name>A0A975NXL8_9BRAD</name>
<accession>A0A975NXL8</accession>
<dbReference type="Gene3D" id="3.90.180.10">
    <property type="entry name" value="Medium-chain alcohol dehydrogenases, catalytic domain"/>
    <property type="match status" value="1"/>
</dbReference>
<dbReference type="InterPro" id="IPR011032">
    <property type="entry name" value="GroES-like_sf"/>
</dbReference>
<organism evidence="1 2">
    <name type="scientific">Bradyrhizobium sediminis</name>
    <dbReference type="NCBI Taxonomy" id="2840469"/>
    <lineage>
        <taxon>Bacteria</taxon>
        <taxon>Pseudomonadati</taxon>
        <taxon>Pseudomonadota</taxon>
        <taxon>Alphaproteobacteria</taxon>
        <taxon>Hyphomicrobiales</taxon>
        <taxon>Nitrobacteraceae</taxon>
        <taxon>Bradyrhizobium</taxon>
    </lineage>
</organism>
<keyword evidence="2" id="KW-1185">Reference proteome</keyword>
<reference evidence="1 2" key="1">
    <citation type="submission" date="2021-06" db="EMBL/GenBank/DDBJ databases">
        <title>Bradyrhizobium sp. S2-11-4 Genome sequencing.</title>
        <authorList>
            <person name="Jin L."/>
        </authorList>
    </citation>
    <scope>NUCLEOTIDE SEQUENCE [LARGE SCALE GENOMIC DNA]</scope>
    <source>
        <strain evidence="1 2">S2-11-4</strain>
    </source>
</reference>
<proteinExistence type="predicted"/>
<evidence type="ECO:0000313" key="1">
    <source>
        <dbReference type="EMBL" id="QWG23273.1"/>
    </source>
</evidence>
<dbReference type="SUPFAM" id="SSF50129">
    <property type="entry name" value="GroES-like"/>
    <property type="match status" value="1"/>
</dbReference>
<protein>
    <submittedName>
        <fullName evidence="1">Uncharacterized protein</fullName>
    </submittedName>
</protein>
<dbReference type="EMBL" id="CP076136">
    <property type="protein sequence ID" value="QWG23273.1"/>
    <property type="molecule type" value="Genomic_DNA"/>
</dbReference>
<dbReference type="RefSeq" id="WP_215604028.1">
    <property type="nucleotide sequence ID" value="NZ_CP076136.1"/>
</dbReference>
<dbReference type="AlphaFoldDB" id="A0A975NXL8"/>